<dbReference type="Gene3D" id="3.80.10.10">
    <property type="entry name" value="Ribonuclease Inhibitor"/>
    <property type="match status" value="2"/>
</dbReference>
<proteinExistence type="predicted"/>
<dbReference type="Proteomes" id="UP001174136">
    <property type="component" value="Unassembled WGS sequence"/>
</dbReference>
<dbReference type="PANTHER" id="PTHR24109:SF3">
    <property type="entry name" value="LEUCINE-RICH REPEAT-CONTAINING PROTEIN 31"/>
    <property type="match status" value="1"/>
</dbReference>
<accession>A0AA47NA66</accession>
<reference evidence="2" key="1">
    <citation type="journal article" date="2023" name="Front. Mar. Sci.">
        <title>A new Merluccius polli reference genome to investigate the effects of global change in West African waters.</title>
        <authorList>
            <person name="Mateo J.L."/>
            <person name="Blanco-Fernandez C."/>
            <person name="Garcia-Vazquez E."/>
            <person name="Machado-Schiaffino G."/>
        </authorList>
    </citation>
    <scope>NUCLEOTIDE SEQUENCE</scope>
    <source>
        <strain evidence="2">C29</strain>
        <tissue evidence="2">Fin</tissue>
    </source>
</reference>
<dbReference type="EMBL" id="JAOPHQ010000376">
    <property type="protein sequence ID" value="KAK0154654.1"/>
    <property type="molecule type" value="Genomic_DNA"/>
</dbReference>
<feature type="compositionally biased region" description="Basic and acidic residues" evidence="1">
    <location>
        <begin position="1"/>
        <end position="12"/>
    </location>
</feature>
<protein>
    <submittedName>
        <fullName evidence="2">Leucine-rich repeat-containing protein 31</fullName>
    </submittedName>
</protein>
<dbReference type="InterPro" id="IPR032675">
    <property type="entry name" value="LRR_dom_sf"/>
</dbReference>
<dbReference type="SUPFAM" id="SSF52047">
    <property type="entry name" value="RNI-like"/>
    <property type="match status" value="1"/>
</dbReference>
<evidence type="ECO:0000313" key="3">
    <source>
        <dbReference type="Proteomes" id="UP001174136"/>
    </source>
</evidence>
<feature type="compositionally biased region" description="Basic and acidic residues" evidence="1">
    <location>
        <begin position="596"/>
        <end position="605"/>
    </location>
</feature>
<feature type="compositionally biased region" description="Basic and acidic residues" evidence="1">
    <location>
        <begin position="571"/>
        <end position="582"/>
    </location>
</feature>
<sequence>MEAEGQKGREVSQRLSPLDLIMNQIRRKRPAPADRKSSGRFLSRTSSDRGSASDIREAEGKDERSAANGSGVAEATESEADQGWGRLCVFLQRLGKKANSRSLNLAHCDLTATDLLELATLLRFLPQLEEVDLSWNNLIGCSLSSLTSHLQQVGGIRTLRLCSCRLNADDITALGDAMPSVPVLEVLDVSWNVAVGGGGLHGLLGKLAPSLRELHAQACQLTAADATQLGDIVSSLPRLRVLDVSGNPLLAGDADESDPGGFGHLASSLSRAAALSRLALQGCGLTPRGLASLGGTLQRLPAVRDLDLSCNKGLSGGLSRLTAHLALLTRLESLDLHLCSLTRGDLQALSESLRFVVSRPGAIQVLPSLAELTELDVSSNKEVGGVVHSLVSALPLPQLRRLPLNSCGLTEESFTAFALAVPYLSSVDVSWNKVVGGRLPLLLAALQPSVIQELRLSSCQLTADDLSHLAVACKRGLLSSLRVLDLSYNGPAAAAAGGDAWASLFSAGGLGSLEDMDLSLRPATAATSSAAWLPALLAALPRLPALTHLAMLRWTPGGGATQEQQLSHSLGKRDVRVERDPPTRAGGKPRPPANQDRPEETLVEE</sequence>
<evidence type="ECO:0000256" key="1">
    <source>
        <dbReference type="SAM" id="MobiDB-lite"/>
    </source>
</evidence>
<organism evidence="2 3">
    <name type="scientific">Merluccius polli</name>
    <name type="common">Benguela hake</name>
    <name type="synonym">Merluccius cadenati</name>
    <dbReference type="NCBI Taxonomy" id="89951"/>
    <lineage>
        <taxon>Eukaryota</taxon>
        <taxon>Metazoa</taxon>
        <taxon>Chordata</taxon>
        <taxon>Craniata</taxon>
        <taxon>Vertebrata</taxon>
        <taxon>Euteleostomi</taxon>
        <taxon>Actinopterygii</taxon>
        <taxon>Neopterygii</taxon>
        <taxon>Teleostei</taxon>
        <taxon>Neoteleostei</taxon>
        <taxon>Acanthomorphata</taxon>
        <taxon>Zeiogadaria</taxon>
        <taxon>Gadariae</taxon>
        <taxon>Gadiformes</taxon>
        <taxon>Gadoidei</taxon>
        <taxon>Merlucciidae</taxon>
        <taxon>Merluccius</taxon>
    </lineage>
</organism>
<dbReference type="SMART" id="SM00368">
    <property type="entry name" value="LRR_RI"/>
    <property type="match status" value="7"/>
</dbReference>
<feature type="region of interest" description="Disordered" evidence="1">
    <location>
        <begin position="1"/>
        <end position="77"/>
    </location>
</feature>
<gene>
    <name evidence="2" type="primary">LRRC31</name>
    <name evidence="2" type="ORF">N1851_003042</name>
</gene>
<name>A0AA47NA66_MERPO</name>
<dbReference type="AlphaFoldDB" id="A0AA47NA66"/>
<feature type="region of interest" description="Disordered" evidence="1">
    <location>
        <begin position="558"/>
        <end position="605"/>
    </location>
</feature>
<keyword evidence="3" id="KW-1185">Reference proteome</keyword>
<evidence type="ECO:0000313" key="2">
    <source>
        <dbReference type="EMBL" id="KAK0154654.1"/>
    </source>
</evidence>
<dbReference type="PANTHER" id="PTHR24109">
    <property type="entry name" value="LEUCINE-RICH REPEAT-CONTAINING PROTEIN 31"/>
    <property type="match status" value="1"/>
</dbReference>
<feature type="compositionally biased region" description="Basic and acidic residues" evidence="1">
    <location>
        <begin position="54"/>
        <end position="65"/>
    </location>
</feature>
<dbReference type="InterPro" id="IPR042419">
    <property type="entry name" value="LRC31"/>
</dbReference>
<comment type="caution">
    <text evidence="2">The sequence shown here is derived from an EMBL/GenBank/DDBJ whole genome shotgun (WGS) entry which is preliminary data.</text>
</comment>